<evidence type="ECO:0000313" key="1">
    <source>
        <dbReference type="EMBL" id="VYT44503.1"/>
    </source>
</evidence>
<gene>
    <name evidence="1" type="ORF">BCLFYP20_04195</name>
</gene>
<organism evidence="1">
    <name type="scientific">Bacteroides caccae</name>
    <dbReference type="NCBI Taxonomy" id="47678"/>
    <lineage>
        <taxon>Bacteria</taxon>
        <taxon>Pseudomonadati</taxon>
        <taxon>Bacteroidota</taxon>
        <taxon>Bacteroidia</taxon>
        <taxon>Bacteroidales</taxon>
        <taxon>Bacteroidaceae</taxon>
        <taxon>Bacteroides</taxon>
    </lineage>
</organism>
<dbReference type="EMBL" id="CACRTB010000038">
    <property type="protein sequence ID" value="VYT44503.1"/>
    <property type="molecule type" value="Genomic_DNA"/>
</dbReference>
<proteinExistence type="predicted"/>
<reference evidence="1" key="1">
    <citation type="submission" date="2019-11" db="EMBL/GenBank/DDBJ databases">
        <authorList>
            <person name="Feng L."/>
        </authorList>
    </citation>
    <scope>NUCLEOTIDE SEQUENCE</scope>
    <source>
        <strain evidence="1">BcaccaeLFYP20</strain>
    </source>
</reference>
<name>A0A6N2WQG7_9BACE</name>
<accession>A0A6N2WQG7</accession>
<protein>
    <submittedName>
        <fullName evidence="1">Uncharacterized protein</fullName>
    </submittedName>
</protein>
<sequence length="231" mass="24852">MFFSTCLIKKKSLMKILQYVFSFFLLLIVVGCSNDPEEVINDFKKELDEVNEISQIKSAFESKGFKSVEEAAAYANSLIQDIKPISRAINEDDYVERISPEVMEVIESMKNIKVDTEASPETLRLQLKEIVQNSTLSPNSQEYNILMNSVDIAVEAIYYAMELEAPKATTRGFLGTAWKVVKCVAGTAGSAGLGAVGGAGVGTVTLPVIGTVSGTALGGWSGALVGVATFC</sequence>
<dbReference type="AlphaFoldDB" id="A0A6N2WQG7"/>